<dbReference type="PROSITE" id="PS50089">
    <property type="entry name" value="ZF_RING_2"/>
    <property type="match status" value="1"/>
</dbReference>
<feature type="domain" description="RING-type" evidence="5">
    <location>
        <begin position="58"/>
        <end position="100"/>
    </location>
</feature>
<dbReference type="SMART" id="SM00184">
    <property type="entry name" value="RING"/>
    <property type="match status" value="1"/>
</dbReference>
<dbReference type="Pfam" id="PF13639">
    <property type="entry name" value="zf-RING_2"/>
    <property type="match status" value="1"/>
</dbReference>
<dbReference type="VEuPathDB" id="FungiDB:AMAG_14644"/>
<dbReference type="PANTHER" id="PTHR15710">
    <property type="entry name" value="E3 UBIQUITIN-PROTEIN LIGASE PRAJA"/>
    <property type="match status" value="1"/>
</dbReference>
<dbReference type="STRING" id="578462.A0A0L0T708"/>
<dbReference type="OrthoDB" id="8062037at2759"/>
<dbReference type="AlphaFoldDB" id="A0A0L0T708"/>
<evidence type="ECO:0000259" key="5">
    <source>
        <dbReference type="PROSITE" id="PS50089"/>
    </source>
</evidence>
<name>A0A0L0T708_ALLM3</name>
<evidence type="ECO:0000256" key="3">
    <source>
        <dbReference type="ARBA" id="ARBA00022833"/>
    </source>
</evidence>
<reference evidence="6 7" key="1">
    <citation type="submission" date="2009-11" db="EMBL/GenBank/DDBJ databases">
        <title>Annotation of Allomyces macrogynus ATCC 38327.</title>
        <authorList>
            <consortium name="The Broad Institute Genome Sequencing Platform"/>
            <person name="Russ C."/>
            <person name="Cuomo C."/>
            <person name="Burger G."/>
            <person name="Gray M.W."/>
            <person name="Holland P.W.H."/>
            <person name="King N."/>
            <person name="Lang F.B.F."/>
            <person name="Roger A.J."/>
            <person name="Ruiz-Trillo I."/>
            <person name="Young S.K."/>
            <person name="Zeng Q."/>
            <person name="Gargeya S."/>
            <person name="Fitzgerald M."/>
            <person name="Haas B."/>
            <person name="Abouelleil A."/>
            <person name="Alvarado L."/>
            <person name="Arachchi H.M."/>
            <person name="Berlin A."/>
            <person name="Chapman S.B."/>
            <person name="Gearin G."/>
            <person name="Goldberg J."/>
            <person name="Griggs A."/>
            <person name="Gujja S."/>
            <person name="Hansen M."/>
            <person name="Heiman D."/>
            <person name="Howarth C."/>
            <person name="Larimer J."/>
            <person name="Lui A."/>
            <person name="MacDonald P.J.P."/>
            <person name="McCowen C."/>
            <person name="Montmayeur A."/>
            <person name="Murphy C."/>
            <person name="Neiman D."/>
            <person name="Pearson M."/>
            <person name="Priest M."/>
            <person name="Roberts A."/>
            <person name="Saif S."/>
            <person name="Shea T."/>
            <person name="Sisk P."/>
            <person name="Stolte C."/>
            <person name="Sykes S."/>
            <person name="Wortman J."/>
            <person name="Nusbaum C."/>
            <person name="Birren B."/>
        </authorList>
    </citation>
    <scope>NUCLEOTIDE SEQUENCE [LARGE SCALE GENOMIC DNA]</scope>
    <source>
        <strain evidence="6 7">ATCC 38327</strain>
    </source>
</reference>
<organism evidence="6 7">
    <name type="scientific">Allomyces macrogynus (strain ATCC 38327)</name>
    <name type="common">Allomyces javanicus var. macrogynus</name>
    <dbReference type="NCBI Taxonomy" id="578462"/>
    <lineage>
        <taxon>Eukaryota</taxon>
        <taxon>Fungi</taxon>
        <taxon>Fungi incertae sedis</taxon>
        <taxon>Blastocladiomycota</taxon>
        <taxon>Blastocladiomycetes</taxon>
        <taxon>Blastocladiales</taxon>
        <taxon>Blastocladiaceae</taxon>
        <taxon>Allomyces</taxon>
    </lineage>
</organism>
<dbReference type="SUPFAM" id="SSF57850">
    <property type="entry name" value="RING/U-box"/>
    <property type="match status" value="1"/>
</dbReference>
<keyword evidence="1" id="KW-0479">Metal-binding</keyword>
<accession>A0A0L0T708</accession>
<dbReference type="InterPro" id="IPR001841">
    <property type="entry name" value="Znf_RING"/>
</dbReference>
<reference evidence="7" key="2">
    <citation type="submission" date="2009-11" db="EMBL/GenBank/DDBJ databases">
        <title>The Genome Sequence of Allomyces macrogynus strain ATCC 38327.</title>
        <authorList>
            <consortium name="The Broad Institute Genome Sequencing Platform"/>
            <person name="Russ C."/>
            <person name="Cuomo C."/>
            <person name="Shea T."/>
            <person name="Young S.K."/>
            <person name="Zeng Q."/>
            <person name="Koehrsen M."/>
            <person name="Haas B."/>
            <person name="Borodovsky M."/>
            <person name="Guigo R."/>
            <person name="Alvarado L."/>
            <person name="Berlin A."/>
            <person name="Borenstein D."/>
            <person name="Chen Z."/>
            <person name="Engels R."/>
            <person name="Freedman E."/>
            <person name="Gellesch M."/>
            <person name="Goldberg J."/>
            <person name="Griggs A."/>
            <person name="Gujja S."/>
            <person name="Heiman D."/>
            <person name="Hepburn T."/>
            <person name="Howarth C."/>
            <person name="Jen D."/>
            <person name="Larson L."/>
            <person name="Lewis B."/>
            <person name="Mehta T."/>
            <person name="Park D."/>
            <person name="Pearson M."/>
            <person name="Roberts A."/>
            <person name="Saif S."/>
            <person name="Shenoy N."/>
            <person name="Sisk P."/>
            <person name="Stolte C."/>
            <person name="Sykes S."/>
            <person name="Walk T."/>
            <person name="White J."/>
            <person name="Yandava C."/>
            <person name="Burger G."/>
            <person name="Gray M.W."/>
            <person name="Holland P.W.H."/>
            <person name="King N."/>
            <person name="Lang F.B.F."/>
            <person name="Roger A.J."/>
            <person name="Ruiz-Trillo I."/>
            <person name="Lander E."/>
            <person name="Nusbaum C."/>
        </authorList>
    </citation>
    <scope>NUCLEOTIDE SEQUENCE [LARGE SCALE GENOMIC DNA]</scope>
    <source>
        <strain evidence="7">ATCC 38327</strain>
    </source>
</reference>
<sequence length="140" mass="15237">MFDRLRLSADSPTHAAWLATLLENLMASANAPSGPPPASKAFIAALPRPKSLAPDATCPICTEPLDEKDSDARSLPCGHTFDRECVVPWLELRNTCPMCRLELPTDAPPKPPTPDPAQFVTTRYHVDSDDGEDDVYGMYG</sequence>
<protein>
    <recommendedName>
        <fullName evidence="5">RING-type domain-containing protein</fullName>
    </recommendedName>
</protein>
<dbReference type="GO" id="GO:0061630">
    <property type="term" value="F:ubiquitin protein ligase activity"/>
    <property type="evidence" value="ECO:0007669"/>
    <property type="project" value="TreeGrafter"/>
</dbReference>
<dbReference type="eggNOG" id="KOG0800">
    <property type="taxonomic scope" value="Eukaryota"/>
</dbReference>
<dbReference type="EMBL" id="GG745366">
    <property type="protein sequence ID" value="KNE70520.1"/>
    <property type="molecule type" value="Genomic_DNA"/>
</dbReference>
<proteinExistence type="predicted"/>
<dbReference type="GO" id="GO:0016567">
    <property type="term" value="P:protein ubiquitination"/>
    <property type="evidence" value="ECO:0007669"/>
    <property type="project" value="TreeGrafter"/>
</dbReference>
<dbReference type="GO" id="GO:0008270">
    <property type="term" value="F:zinc ion binding"/>
    <property type="evidence" value="ECO:0007669"/>
    <property type="project" value="UniProtKB-KW"/>
</dbReference>
<dbReference type="Proteomes" id="UP000054350">
    <property type="component" value="Unassembled WGS sequence"/>
</dbReference>
<dbReference type="Gene3D" id="3.30.40.10">
    <property type="entry name" value="Zinc/RING finger domain, C3HC4 (zinc finger)"/>
    <property type="match status" value="1"/>
</dbReference>
<evidence type="ECO:0000313" key="7">
    <source>
        <dbReference type="Proteomes" id="UP000054350"/>
    </source>
</evidence>
<evidence type="ECO:0000256" key="1">
    <source>
        <dbReference type="ARBA" id="ARBA00022723"/>
    </source>
</evidence>
<evidence type="ECO:0000256" key="4">
    <source>
        <dbReference type="PROSITE-ProRule" id="PRU00175"/>
    </source>
</evidence>
<evidence type="ECO:0000256" key="2">
    <source>
        <dbReference type="ARBA" id="ARBA00022771"/>
    </source>
</evidence>
<keyword evidence="3" id="KW-0862">Zinc</keyword>
<keyword evidence="7" id="KW-1185">Reference proteome</keyword>
<keyword evidence="2 4" id="KW-0863">Zinc-finger</keyword>
<evidence type="ECO:0000313" key="6">
    <source>
        <dbReference type="EMBL" id="KNE70520.1"/>
    </source>
</evidence>
<dbReference type="GO" id="GO:0005737">
    <property type="term" value="C:cytoplasm"/>
    <property type="evidence" value="ECO:0007669"/>
    <property type="project" value="TreeGrafter"/>
</dbReference>
<dbReference type="InterPro" id="IPR013083">
    <property type="entry name" value="Znf_RING/FYVE/PHD"/>
</dbReference>
<gene>
    <name evidence="6" type="ORF">AMAG_14644</name>
</gene>
<dbReference type="PANTHER" id="PTHR15710:SF243">
    <property type="entry name" value="E3 UBIQUITIN-PROTEIN LIGASE PRAJA-2 ISOFORM X1"/>
    <property type="match status" value="1"/>
</dbReference>